<feature type="compositionally biased region" description="Basic and acidic residues" evidence="1">
    <location>
        <begin position="40"/>
        <end position="65"/>
    </location>
</feature>
<sequence length="65" mass="7261">MEITNPPPPTLSAPQSTSSVQDGDVGQKGSFYSRNRKKQQKDIEQHSEEPPPRKDRSTGLIDIRV</sequence>
<feature type="compositionally biased region" description="Polar residues" evidence="1">
    <location>
        <begin position="12"/>
        <end position="21"/>
    </location>
</feature>
<proteinExistence type="predicted"/>
<feature type="compositionally biased region" description="Pro residues" evidence="1">
    <location>
        <begin position="1"/>
        <end position="11"/>
    </location>
</feature>
<evidence type="ECO:0000313" key="3">
    <source>
        <dbReference type="Proteomes" id="UP001302719"/>
    </source>
</evidence>
<dbReference type="EMBL" id="CP116967">
    <property type="protein sequence ID" value="WNM59761.1"/>
    <property type="molecule type" value="Genomic_DNA"/>
</dbReference>
<protein>
    <submittedName>
        <fullName evidence="2">Uncharacterized protein</fullName>
    </submittedName>
</protein>
<organism evidence="2 3">
    <name type="scientific">Candidatus Nitrospira allomarina</name>
    <dbReference type="NCBI Taxonomy" id="3020900"/>
    <lineage>
        <taxon>Bacteria</taxon>
        <taxon>Pseudomonadati</taxon>
        <taxon>Nitrospirota</taxon>
        <taxon>Nitrospiria</taxon>
        <taxon>Nitrospirales</taxon>
        <taxon>Nitrospiraceae</taxon>
        <taxon>Nitrospira</taxon>
    </lineage>
</organism>
<dbReference type="KEGG" id="nall:PP769_08405"/>
<reference evidence="2 3" key="1">
    <citation type="submission" date="2023-01" db="EMBL/GenBank/DDBJ databases">
        <title>Cultivation and genomic characterization of new, ubiquitous marine nitrite-oxidizing bacteria from the Nitrospirales.</title>
        <authorList>
            <person name="Mueller A.J."/>
            <person name="Daebeler A."/>
            <person name="Herbold C.W."/>
            <person name="Kirkegaard R.H."/>
            <person name="Daims H."/>
        </authorList>
    </citation>
    <scope>NUCLEOTIDE SEQUENCE [LARGE SCALE GENOMIC DNA]</scope>
    <source>
        <strain evidence="2 3">VA</strain>
    </source>
</reference>
<keyword evidence="3" id="KW-1185">Reference proteome</keyword>
<evidence type="ECO:0000313" key="2">
    <source>
        <dbReference type="EMBL" id="WNM59761.1"/>
    </source>
</evidence>
<dbReference type="AlphaFoldDB" id="A0AA96JY27"/>
<dbReference type="Proteomes" id="UP001302719">
    <property type="component" value="Chromosome"/>
</dbReference>
<feature type="region of interest" description="Disordered" evidence="1">
    <location>
        <begin position="1"/>
        <end position="65"/>
    </location>
</feature>
<accession>A0AA96JY27</accession>
<dbReference type="RefSeq" id="WP_312646601.1">
    <property type="nucleotide sequence ID" value="NZ_CP116967.1"/>
</dbReference>
<name>A0AA96JY27_9BACT</name>
<gene>
    <name evidence="2" type="ORF">PP769_08405</name>
</gene>
<evidence type="ECO:0000256" key="1">
    <source>
        <dbReference type="SAM" id="MobiDB-lite"/>
    </source>
</evidence>